<organism evidence="2 3">
    <name type="scientific">Candidatus Curtissbacteria bacterium GW2011_GWA1_40_24</name>
    <dbReference type="NCBI Taxonomy" id="1618406"/>
    <lineage>
        <taxon>Bacteria</taxon>
        <taxon>Candidatus Curtissiibacteriota</taxon>
    </lineage>
</organism>
<sequence>MEILIALGVLVMGVSAAVFLFTSSQSLIIDANLSQQAVSLSRQNLEIARQTGQQNFNALSSSSSTENGFLKELIVESVDADTKKITSRASWQTGLSKIQKRELITLLTDWRSVVALGASSGGSGGSPPSGNWGSPRTLASADLGPGNEGTDIEVKGQYAYLTSVASNVSKPDLFVFNVSDPASPQLVSQTDFGIKGFNNLNISRNYLYAVSPSDSQEFWIIDISNPAAPTAASYLNLSDSSDGLSVFYKNNFAYVGRKSGAPQEFVVIDVSNSFNPQYYSGATGVGTEINDIFVYNNRAYLGTEENSNSMTIIDVSNPASPALIGSLNLGEHVYGVYVKSESAVYVGGKTKFYIADATNPASVNVIGSIATGDKVQDVATAGNLAFLATANSNKEFQVMDISTSTSPTLYSYLNFPQSATGVDYLNNIIFLSVRSNDALRIITSQ</sequence>
<feature type="region of interest" description="Disordered" evidence="1">
    <location>
        <begin position="119"/>
        <end position="146"/>
    </location>
</feature>
<accession>A0A0G0RT55</accession>
<dbReference type="EMBL" id="LBYQ01000001">
    <property type="protein sequence ID" value="KKR55703.1"/>
    <property type="molecule type" value="Genomic_DNA"/>
</dbReference>
<reference evidence="2 3" key="1">
    <citation type="journal article" date="2015" name="Nature">
        <title>rRNA introns, odd ribosomes, and small enigmatic genomes across a large radiation of phyla.</title>
        <authorList>
            <person name="Brown C.T."/>
            <person name="Hug L.A."/>
            <person name="Thomas B.C."/>
            <person name="Sharon I."/>
            <person name="Castelle C.J."/>
            <person name="Singh A."/>
            <person name="Wilkins M.J."/>
            <person name="Williams K.H."/>
            <person name="Banfield J.F."/>
        </authorList>
    </citation>
    <scope>NUCLEOTIDE SEQUENCE [LARGE SCALE GENOMIC DNA]</scope>
</reference>
<evidence type="ECO:0000313" key="2">
    <source>
        <dbReference type="EMBL" id="KKR55703.1"/>
    </source>
</evidence>
<evidence type="ECO:0000256" key="1">
    <source>
        <dbReference type="SAM" id="MobiDB-lite"/>
    </source>
</evidence>
<dbReference type="InterPro" id="IPR013211">
    <property type="entry name" value="LVIVD"/>
</dbReference>
<evidence type="ECO:0000313" key="3">
    <source>
        <dbReference type="Proteomes" id="UP000034489"/>
    </source>
</evidence>
<dbReference type="SUPFAM" id="SSF51004">
    <property type="entry name" value="C-terminal (heme d1) domain of cytochrome cd1-nitrite reductase"/>
    <property type="match status" value="1"/>
</dbReference>
<dbReference type="InterPro" id="IPR011048">
    <property type="entry name" value="Haem_d1_sf"/>
</dbReference>
<comment type="caution">
    <text evidence="2">The sequence shown here is derived from an EMBL/GenBank/DDBJ whole genome shotgun (WGS) entry which is preliminary data.</text>
</comment>
<protein>
    <recommendedName>
        <fullName evidence="4">LVIVD repeat protein</fullName>
    </recommendedName>
</protein>
<dbReference type="AlphaFoldDB" id="A0A0G0RT55"/>
<proteinExistence type="predicted"/>
<evidence type="ECO:0008006" key="4">
    <source>
        <dbReference type="Google" id="ProtNLM"/>
    </source>
</evidence>
<dbReference type="PATRIC" id="fig|1618406.3.peg.46"/>
<dbReference type="Proteomes" id="UP000034489">
    <property type="component" value="Unassembled WGS sequence"/>
</dbReference>
<name>A0A0G0RT55_9BACT</name>
<dbReference type="Pfam" id="PF08309">
    <property type="entry name" value="LVIVD"/>
    <property type="match status" value="5"/>
</dbReference>
<gene>
    <name evidence="2" type="ORF">UT92_C0001G0046</name>
</gene>